<comment type="caution">
    <text evidence="2">The sequence shown here is derived from an EMBL/GenBank/DDBJ whole genome shotgun (WGS) entry which is preliminary data.</text>
</comment>
<feature type="compositionally biased region" description="Polar residues" evidence="1">
    <location>
        <begin position="76"/>
        <end position="85"/>
    </location>
</feature>
<name>A0A811RDZ3_9POAL</name>
<gene>
    <name evidence="2" type="ORF">NCGR_LOCUS51798</name>
</gene>
<sequence length="172" mass="19120">MDLRRAHAASQGRPGTARQILDLPMAAHNPTSLLDLKPFAGLAQEPGLASPRPRRSPRRHPCRTRRWFQELPARSPTRQPVQAATTPHEASGSKKKRVKRHAAKAILGAPCTYEYGQDMVSVYRLPRNAICAPCHKGVKAINEGTSLMTSCWENELVISTRAEKANMRPVRE</sequence>
<evidence type="ECO:0000313" key="3">
    <source>
        <dbReference type="Proteomes" id="UP000604825"/>
    </source>
</evidence>
<protein>
    <submittedName>
        <fullName evidence="2">Uncharacterized protein</fullName>
    </submittedName>
</protein>
<accession>A0A811RDZ3</accession>
<keyword evidence="3" id="KW-1185">Reference proteome</keyword>
<feature type="region of interest" description="Disordered" evidence="1">
    <location>
        <begin position="44"/>
        <end position="98"/>
    </location>
</feature>
<dbReference type="EMBL" id="CAJGYO010000014">
    <property type="protein sequence ID" value="CAD6268493.1"/>
    <property type="molecule type" value="Genomic_DNA"/>
</dbReference>
<dbReference type="AlphaFoldDB" id="A0A811RDZ3"/>
<evidence type="ECO:0000256" key="1">
    <source>
        <dbReference type="SAM" id="MobiDB-lite"/>
    </source>
</evidence>
<proteinExistence type="predicted"/>
<organism evidence="2 3">
    <name type="scientific">Miscanthus lutarioriparius</name>
    <dbReference type="NCBI Taxonomy" id="422564"/>
    <lineage>
        <taxon>Eukaryota</taxon>
        <taxon>Viridiplantae</taxon>
        <taxon>Streptophyta</taxon>
        <taxon>Embryophyta</taxon>
        <taxon>Tracheophyta</taxon>
        <taxon>Spermatophyta</taxon>
        <taxon>Magnoliopsida</taxon>
        <taxon>Liliopsida</taxon>
        <taxon>Poales</taxon>
        <taxon>Poaceae</taxon>
        <taxon>PACMAD clade</taxon>
        <taxon>Panicoideae</taxon>
        <taxon>Andropogonodae</taxon>
        <taxon>Andropogoneae</taxon>
        <taxon>Saccharinae</taxon>
        <taxon>Miscanthus</taxon>
    </lineage>
</organism>
<evidence type="ECO:0000313" key="2">
    <source>
        <dbReference type="EMBL" id="CAD6268493.1"/>
    </source>
</evidence>
<dbReference type="Proteomes" id="UP000604825">
    <property type="component" value="Unassembled WGS sequence"/>
</dbReference>
<feature type="compositionally biased region" description="Basic residues" evidence="1">
    <location>
        <begin position="52"/>
        <end position="66"/>
    </location>
</feature>
<reference evidence="2" key="1">
    <citation type="submission" date="2020-10" db="EMBL/GenBank/DDBJ databases">
        <authorList>
            <person name="Han B."/>
            <person name="Lu T."/>
            <person name="Zhao Q."/>
            <person name="Huang X."/>
            <person name="Zhao Y."/>
        </authorList>
    </citation>
    <scope>NUCLEOTIDE SEQUENCE</scope>
</reference>